<gene>
    <name evidence="8" type="ORF">MtrunA17_Chr5g0428351</name>
</gene>
<keyword evidence="5" id="KW-0539">Nucleus</keyword>
<dbReference type="PROSITE" id="PS50811">
    <property type="entry name" value="WRKY"/>
    <property type="match status" value="1"/>
</dbReference>
<evidence type="ECO:0000313" key="8">
    <source>
        <dbReference type="EMBL" id="RHN56335.1"/>
    </source>
</evidence>
<evidence type="ECO:0000259" key="7">
    <source>
        <dbReference type="PROSITE" id="PS50811"/>
    </source>
</evidence>
<feature type="transmembrane region" description="Helical" evidence="6">
    <location>
        <begin position="25"/>
        <end position="47"/>
    </location>
</feature>
<dbReference type="InterPro" id="IPR044810">
    <property type="entry name" value="WRKY_plant"/>
</dbReference>
<keyword evidence="6" id="KW-0812">Transmembrane</keyword>
<protein>
    <submittedName>
        <fullName evidence="8">Putative transcription factor WRKY family</fullName>
    </submittedName>
</protein>
<organism evidence="8 9">
    <name type="scientific">Medicago truncatula</name>
    <name type="common">Barrel medic</name>
    <name type="synonym">Medicago tribuloides</name>
    <dbReference type="NCBI Taxonomy" id="3880"/>
    <lineage>
        <taxon>Eukaryota</taxon>
        <taxon>Viridiplantae</taxon>
        <taxon>Streptophyta</taxon>
        <taxon>Embryophyta</taxon>
        <taxon>Tracheophyta</taxon>
        <taxon>Spermatophyta</taxon>
        <taxon>Magnoliopsida</taxon>
        <taxon>eudicotyledons</taxon>
        <taxon>Gunneridae</taxon>
        <taxon>Pentapetalae</taxon>
        <taxon>rosids</taxon>
        <taxon>fabids</taxon>
        <taxon>Fabales</taxon>
        <taxon>Fabaceae</taxon>
        <taxon>Papilionoideae</taxon>
        <taxon>50 kb inversion clade</taxon>
        <taxon>NPAAA clade</taxon>
        <taxon>Hologalegina</taxon>
        <taxon>IRL clade</taxon>
        <taxon>Trifolieae</taxon>
        <taxon>Medicago</taxon>
    </lineage>
</organism>
<keyword evidence="6" id="KW-0472">Membrane</keyword>
<sequence>MKEAPCDWRLELRQLINPPIINKEVFIISLVSHLTFICIHLTSFFLLSSSLKRHPPTTFFSWKIKSDQLFFLRHLHKMDNNIPESVRKKVIIKELVKGQEAATKLKFLLQNENPYGADHLAAYVLRSFTEALSIISQPSCDDFLNLIKSADSINESRKKGRRGCYKRRKSAAEIWTIVSQTIVDNHSWRKYGQKKIMDSEFPRSYFRCSHKDDQGCSATKQVQMTHDNPDMYQTTYIGIHTCNNTPKASTSNEAIFVNSDAEVTPTPSLTIKQEYLKEETPSNVMECDDADDMLVFQNLALEFGDIEFNFDEN</sequence>
<dbReference type="PANTHER" id="PTHR31282">
    <property type="entry name" value="WRKY TRANSCRIPTION FACTOR 21-RELATED"/>
    <property type="match status" value="1"/>
</dbReference>
<evidence type="ECO:0000256" key="6">
    <source>
        <dbReference type="SAM" id="Phobius"/>
    </source>
</evidence>
<evidence type="ECO:0000256" key="4">
    <source>
        <dbReference type="ARBA" id="ARBA00023163"/>
    </source>
</evidence>
<keyword evidence="6" id="KW-1133">Transmembrane helix</keyword>
<dbReference type="InterPro" id="IPR036576">
    <property type="entry name" value="WRKY_dom_sf"/>
</dbReference>
<evidence type="ECO:0000313" key="9">
    <source>
        <dbReference type="Proteomes" id="UP000265566"/>
    </source>
</evidence>
<dbReference type="GO" id="GO:0003700">
    <property type="term" value="F:DNA-binding transcription factor activity"/>
    <property type="evidence" value="ECO:0007669"/>
    <property type="project" value="InterPro"/>
</dbReference>
<evidence type="ECO:0000256" key="1">
    <source>
        <dbReference type="ARBA" id="ARBA00004123"/>
    </source>
</evidence>
<comment type="caution">
    <text evidence="8">The sequence shown here is derived from an EMBL/GenBank/DDBJ whole genome shotgun (WGS) entry which is preliminary data.</text>
</comment>
<evidence type="ECO:0000256" key="5">
    <source>
        <dbReference type="ARBA" id="ARBA00023242"/>
    </source>
</evidence>
<comment type="subcellular location">
    <subcellularLocation>
        <location evidence="1">Nucleus</location>
    </subcellularLocation>
</comment>
<dbReference type="EMBL" id="PSQE01000005">
    <property type="protein sequence ID" value="RHN56335.1"/>
    <property type="molecule type" value="Genomic_DNA"/>
</dbReference>
<dbReference type="InterPro" id="IPR003657">
    <property type="entry name" value="WRKY_dom"/>
</dbReference>
<dbReference type="SUPFAM" id="SSF118290">
    <property type="entry name" value="WRKY DNA-binding domain"/>
    <property type="match status" value="1"/>
</dbReference>
<keyword evidence="3" id="KW-0238">DNA-binding</keyword>
<name>A0A396HY45_MEDTR</name>
<dbReference type="Gene3D" id="2.20.25.80">
    <property type="entry name" value="WRKY domain"/>
    <property type="match status" value="1"/>
</dbReference>
<evidence type="ECO:0000256" key="2">
    <source>
        <dbReference type="ARBA" id="ARBA00023015"/>
    </source>
</evidence>
<evidence type="ECO:0000256" key="3">
    <source>
        <dbReference type="ARBA" id="ARBA00023125"/>
    </source>
</evidence>
<dbReference type="Gramene" id="rna31719">
    <property type="protein sequence ID" value="RHN56335.1"/>
    <property type="gene ID" value="gene31719"/>
</dbReference>
<feature type="domain" description="WRKY" evidence="7">
    <location>
        <begin position="184"/>
        <end position="245"/>
    </location>
</feature>
<keyword evidence="2" id="KW-0805">Transcription regulation</keyword>
<dbReference type="Proteomes" id="UP000265566">
    <property type="component" value="Chromosome 5"/>
</dbReference>
<dbReference type="AlphaFoldDB" id="A0A396HY45"/>
<reference evidence="9" key="1">
    <citation type="journal article" date="2018" name="Nat. Plants">
        <title>Whole-genome landscape of Medicago truncatula symbiotic genes.</title>
        <authorList>
            <person name="Pecrix Y."/>
            <person name="Staton S.E."/>
            <person name="Sallet E."/>
            <person name="Lelandais-Briere C."/>
            <person name="Moreau S."/>
            <person name="Carrere S."/>
            <person name="Blein T."/>
            <person name="Jardinaud M.F."/>
            <person name="Latrasse D."/>
            <person name="Zouine M."/>
            <person name="Zahm M."/>
            <person name="Kreplak J."/>
            <person name="Mayjonade B."/>
            <person name="Satge C."/>
            <person name="Perez M."/>
            <person name="Cauet S."/>
            <person name="Marande W."/>
            <person name="Chantry-Darmon C."/>
            <person name="Lopez-Roques C."/>
            <person name="Bouchez O."/>
            <person name="Berard A."/>
            <person name="Debelle F."/>
            <person name="Munos S."/>
            <person name="Bendahmane A."/>
            <person name="Berges H."/>
            <person name="Niebel A."/>
            <person name="Buitink J."/>
            <person name="Frugier F."/>
            <person name="Benhamed M."/>
            <person name="Crespi M."/>
            <person name="Gouzy J."/>
            <person name="Gamas P."/>
        </authorList>
    </citation>
    <scope>NUCLEOTIDE SEQUENCE [LARGE SCALE GENOMIC DNA]</scope>
    <source>
        <strain evidence="9">cv. Jemalong A17</strain>
    </source>
</reference>
<proteinExistence type="predicted"/>
<dbReference type="Pfam" id="PF03106">
    <property type="entry name" value="WRKY"/>
    <property type="match status" value="1"/>
</dbReference>
<dbReference type="GO" id="GO:0043565">
    <property type="term" value="F:sequence-specific DNA binding"/>
    <property type="evidence" value="ECO:0007669"/>
    <property type="project" value="InterPro"/>
</dbReference>
<dbReference type="GO" id="GO:0005634">
    <property type="term" value="C:nucleus"/>
    <property type="evidence" value="ECO:0007669"/>
    <property type="project" value="UniProtKB-SubCell"/>
</dbReference>
<dbReference type="SMART" id="SM00774">
    <property type="entry name" value="WRKY"/>
    <property type="match status" value="1"/>
</dbReference>
<accession>A0A396HY45</accession>
<keyword evidence="4" id="KW-0804">Transcription</keyword>